<evidence type="ECO:0000256" key="1">
    <source>
        <dbReference type="SAM" id="Coils"/>
    </source>
</evidence>
<name>A0A1W2TE67_ROSNE</name>
<feature type="compositionally biased region" description="Acidic residues" evidence="2">
    <location>
        <begin position="365"/>
        <end position="374"/>
    </location>
</feature>
<proteinExistence type="predicted"/>
<evidence type="ECO:0000313" key="4">
    <source>
        <dbReference type="Proteomes" id="UP000054516"/>
    </source>
</evidence>
<gene>
    <name evidence="3" type="ORF">SAMD00023353_1801060</name>
</gene>
<keyword evidence="4" id="KW-1185">Reference proteome</keyword>
<feature type="region of interest" description="Disordered" evidence="2">
    <location>
        <begin position="359"/>
        <end position="391"/>
    </location>
</feature>
<dbReference type="OMA" id="QACFDFA"/>
<evidence type="ECO:0000313" key="3">
    <source>
        <dbReference type="EMBL" id="GAP86305.1"/>
    </source>
</evidence>
<dbReference type="EMBL" id="DF977463">
    <property type="protein sequence ID" value="GAP86305.1"/>
    <property type="molecule type" value="Genomic_DNA"/>
</dbReference>
<accession>A0A1W2TE67</accession>
<feature type="compositionally biased region" description="Polar residues" evidence="2">
    <location>
        <begin position="381"/>
        <end position="391"/>
    </location>
</feature>
<protein>
    <submittedName>
        <fullName evidence="3">Putative ubiquinol-cytochrome-c reductase cytochrome</fullName>
    </submittedName>
</protein>
<evidence type="ECO:0000256" key="2">
    <source>
        <dbReference type="SAM" id="MobiDB-lite"/>
    </source>
</evidence>
<feature type="coiled-coil region" evidence="1">
    <location>
        <begin position="276"/>
        <end position="324"/>
    </location>
</feature>
<dbReference type="OrthoDB" id="5324651at2759"/>
<keyword evidence="1" id="KW-0175">Coiled coil</keyword>
<reference evidence="3" key="1">
    <citation type="submission" date="2016-03" db="EMBL/GenBank/DDBJ databases">
        <title>Draft genome sequence of Rosellinia necatrix.</title>
        <authorList>
            <person name="Kanematsu S."/>
        </authorList>
    </citation>
    <scope>NUCLEOTIDE SEQUENCE [LARGE SCALE GENOMIC DNA]</scope>
    <source>
        <strain evidence="3">W97</strain>
    </source>
</reference>
<sequence>MKNKNPPDERVVYLALKHVFKGVNAEARQLKVVRKLITKSKSDTDVADLLKEHNIDIVCNMARTLLTEDIFKSTIKAKIRFPEVFDVSPVQSAEREASEAEAAINEANAIQGVVQAYSEDAQNLIHHVDLVETESVETCHNPKPPTVQSTVAIPSLFPVYLPLGTQHRILTDLQRLLEDACFDFAQRAMPDVLEKKGWGCSEAAELNLWAAEFQQRQSHFSDKVDDVGRPLPELLRSVAHIRHTAVHRICISARGLEQFLMNAESFMTLLGDTARLRVLTGIRRNVQQTIEELERNKHVLSSKLKETLRRLAAQRAELDRVEEAAILNMMREDGEYQASAGKNLEEVVTFSEVTFPVAAAKEDETSSDTDETDPAADFHDSVSSQQLDDEG</sequence>
<organism evidence="3">
    <name type="scientific">Rosellinia necatrix</name>
    <name type="common">White root-rot fungus</name>
    <dbReference type="NCBI Taxonomy" id="77044"/>
    <lineage>
        <taxon>Eukaryota</taxon>
        <taxon>Fungi</taxon>
        <taxon>Dikarya</taxon>
        <taxon>Ascomycota</taxon>
        <taxon>Pezizomycotina</taxon>
        <taxon>Sordariomycetes</taxon>
        <taxon>Xylariomycetidae</taxon>
        <taxon>Xylariales</taxon>
        <taxon>Xylariaceae</taxon>
        <taxon>Rosellinia</taxon>
    </lineage>
</organism>
<dbReference type="STRING" id="77044.A0A1W2TE67"/>
<dbReference type="Proteomes" id="UP000054516">
    <property type="component" value="Unassembled WGS sequence"/>
</dbReference>
<dbReference type="AlphaFoldDB" id="A0A1W2TE67"/>